<evidence type="ECO:0000259" key="6">
    <source>
        <dbReference type="Pfam" id="PF19308"/>
    </source>
</evidence>
<feature type="domain" description="CRISPR-associated protein Cas6 C-terminal" evidence="5">
    <location>
        <begin position="166"/>
        <end position="283"/>
    </location>
</feature>
<dbReference type="InterPro" id="IPR045747">
    <property type="entry name" value="CRISPR-assoc_prot_Cas6_N_sf"/>
</dbReference>
<evidence type="ECO:0000256" key="1">
    <source>
        <dbReference type="ARBA" id="ARBA00022722"/>
    </source>
</evidence>
<evidence type="ECO:0000256" key="4">
    <source>
        <dbReference type="ARBA" id="ARBA00023118"/>
    </source>
</evidence>
<keyword evidence="8" id="KW-1185">Reference proteome</keyword>
<dbReference type="HOGENOM" id="CLU_063836_0_0_0"/>
<organism evidence="7">
    <name type="scientific">Vecturithrix granuli</name>
    <dbReference type="NCBI Taxonomy" id="1499967"/>
    <lineage>
        <taxon>Bacteria</taxon>
        <taxon>Candidatus Moduliflexota</taxon>
        <taxon>Candidatus Vecturitrichia</taxon>
        <taxon>Candidatus Vecturitrichales</taxon>
        <taxon>Candidatus Vecturitrichaceae</taxon>
        <taxon>Candidatus Vecturithrix</taxon>
    </lineage>
</organism>
<keyword evidence="4" id="KW-0051">Antiviral defense</keyword>
<dbReference type="GO" id="GO:0016788">
    <property type="term" value="F:hydrolase activity, acting on ester bonds"/>
    <property type="evidence" value="ECO:0007669"/>
    <property type="project" value="InterPro"/>
</dbReference>
<keyword evidence="2" id="KW-0255">Endonuclease</keyword>
<evidence type="ECO:0000256" key="2">
    <source>
        <dbReference type="ARBA" id="ARBA00022759"/>
    </source>
</evidence>
<accession>A0A081CA97</accession>
<evidence type="ECO:0000256" key="3">
    <source>
        <dbReference type="ARBA" id="ARBA00022801"/>
    </source>
</evidence>
<dbReference type="Pfam" id="PF10040">
    <property type="entry name" value="CRISPR_Cas6"/>
    <property type="match status" value="1"/>
</dbReference>
<dbReference type="Pfam" id="PF19308">
    <property type="entry name" value="CRISPR_Cas6_N"/>
    <property type="match status" value="1"/>
</dbReference>
<dbReference type="InterPro" id="IPR010156">
    <property type="entry name" value="CRISPR-assoc_prot_Cas6"/>
</dbReference>
<dbReference type="InterPro" id="IPR045648">
    <property type="entry name" value="CRISPR-assoc_Cas6-like_N"/>
</dbReference>
<dbReference type="Gene3D" id="3.30.70.1890">
    <property type="match status" value="1"/>
</dbReference>
<dbReference type="eggNOG" id="COG5551">
    <property type="taxonomic scope" value="Bacteria"/>
</dbReference>
<dbReference type="Proteomes" id="UP000030661">
    <property type="component" value="Unassembled WGS sequence"/>
</dbReference>
<dbReference type="Gene3D" id="3.30.70.1900">
    <property type="match status" value="1"/>
</dbReference>
<evidence type="ECO:0000313" key="8">
    <source>
        <dbReference type="Proteomes" id="UP000030661"/>
    </source>
</evidence>
<evidence type="ECO:0000313" key="7">
    <source>
        <dbReference type="EMBL" id="GAK61502.1"/>
    </source>
</evidence>
<proteinExistence type="predicted"/>
<dbReference type="STRING" id="1499967.U27_01403"/>
<feature type="domain" description="CRISPR-associated protein Cas6-like N-terminal" evidence="6">
    <location>
        <begin position="1"/>
        <end position="154"/>
    </location>
</feature>
<dbReference type="GO" id="GO:0004519">
    <property type="term" value="F:endonuclease activity"/>
    <property type="evidence" value="ECO:0007669"/>
    <property type="project" value="UniProtKB-KW"/>
</dbReference>
<name>A0A081CA97_VECG1</name>
<sequence length="287" mass="32836">MPFSIVINGFPKSSVPVLHIQGPALQGMFLHLLTEVDADTAERLHDDSRYRPYTLSPLGIHFSQPASSPSQEGRREFQGFRLPREQVLNAGTPCYLRLTLLEDRLFPIFSRYFLTRAQPTFYLGETEFTVTNVLATPENENPWSQYLSYAQLIERARQRRERRIKLHFITPTTFRKGDVDLPLPLPRLVFQSFQKRFAEFSQVEFLPDFAELVDQYTGISSQKGVRTDTIAAKNTRLTGFVGEVGFEISHNAPADLLFQMHLLADYAFFCGAGRKTTVGMGQTRRMF</sequence>
<evidence type="ECO:0000259" key="5">
    <source>
        <dbReference type="Pfam" id="PF10040"/>
    </source>
</evidence>
<keyword evidence="3" id="KW-0378">Hydrolase</keyword>
<protein>
    <submittedName>
        <fullName evidence="7">CRISPR-associated protein</fullName>
    </submittedName>
</protein>
<keyword evidence="1" id="KW-0540">Nuclease</keyword>
<dbReference type="GO" id="GO:0051607">
    <property type="term" value="P:defense response to virus"/>
    <property type="evidence" value="ECO:0007669"/>
    <property type="project" value="UniProtKB-KW"/>
</dbReference>
<dbReference type="AlphaFoldDB" id="A0A081CA97"/>
<dbReference type="InterPro" id="IPR019267">
    <property type="entry name" value="CRISPR-assoc_Cas6_C"/>
</dbReference>
<gene>
    <name evidence="7" type="ORF">U27_01403</name>
</gene>
<dbReference type="CDD" id="cd21141">
    <property type="entry name" value="Cas6_III-like"/>
    <property type="match status" value="1"/>
</dbReference>
<dbReference type="EMBL" id="DF820480">
    <property type="protein sequence ID" value="GAK61502.1"/>
    <property type="molecule type" value="Genomic_DNA"/>
</dbReference>
<dbReference type="NCBIfam" id="TIGR01877">
    <property type="entry name" value="cas_cas6"/>
    <property type="match status" value="1"/>
</dbReference>
<reference evidence="7" key="1">
    <citation type="journal article" date="2015" name="PeerJ">
        <title>First genomic representation of candidate bacterial phylum KSB3 points to enhanced environmental sensing as a trigger of wastewater bulking.</title>
        <authorList>
            <person name="Sekiguchi Y."/>
            <person name="Ohashi A."/>
            <person name="Parks D.H."/>
            <person name="Yamauchi T."/>
            <person name="Tyson G.W."/>
            <person name="Hugenholtz P."/>
        </authorList>
    </citation>
    <scope>NUCLEOTIDE SEQUENCE [LARGE SCALE GENOMIC DNA]</scope>
</reference>